<dbReference type="EMBL" id="CP141614">
    <property type="protein sequence ID" value="WRP14765.1"/>
    <property type="molecule type" value="Genomic_DNA"/>
</dbReference>
<proteinExistence type="predicted"/>
<accession>A0ABZ1BQE3</accession>
<organism evidence="2 3">
    <name type="scientific">Geochorda subterranea</name>
    <dbReference type="NCBI Taxonomy" id="3109564"/>
    <lineage>
        <taxon>Bacteria</taxon>
        <taxon>Bacillati</taxon>
        <taxon>Bacillota</taxon>
        <taxon>Limnochordia</taxon>
        <taxon>Limnochordales</taxon>
        <taxon>Geochordaceae</taxon>
        <taxon>Geochorda</taxon>
    </lineage>
</organism>
<keyword evidence="3" id="KW-1185">Reference proteome</keyword>
<dbReference type="Pfam" id="PF08486">
    <property type="entry name" value="SpoIID"/>
    <property type="match status" value="1"/>
</dbReference>
<sequence length="327" mass="36012">MTSRRRAAVLTTLGLLVAAGLVFYLSGFPGERSDSGSLPPASRVQRFEREPTVSLFVKETGERKELPIEEYVAGVVAGEMWENWPERAYAAQAILARTFTLEFMARGGTRSLHGTDLSTDPEEAQAYNPSKISDAIRRAVDATRGQVLTYDGRYVRAWFHAYSGGQTTTPREGLGLQEVDEPYLRPVKLPDNPLVPDQFKSWRVELTEPELRQALASAGVDVGTIQQVRVAARGPTQRITEVEVIGESGRRTLTGNQFRLAVGADRMRSTLASTFEFGGRRLVVAGTGSGHGVGLSQWDALLMARQGRTPQAIVQTFYPGTRIEKLW</sequence>
<dbReference type="InterPro" id="IPR013486">
    <property type="entry name" value="SpoIID/LytB"/>
</dbReference>
<gene>
    <name evidence="2" type="ORF">VLY81_00915</name>
</gene>
<name>A0ABZ1BQE3_9FIRM</name>
<reference evidence="3" key="1">
    <citation type="submission" date="2023-12" db="EMBL/GenBank/DDBJ databases">
        <title>Novel isolates from deep terrestrial aquifers shed light on the physiology and ecology of the class Limnochordia.</title>
        <authorList>
            <person name="Karnachuk O.V."/>
            <person name="Lukina A.P."/>
            <person name="Avakyan M.R."/>
            <person name="Kadnikov V."/>
            <person name="Begmatov S."/>
            <person name="Beletsky A.V."/>
            <person name="Mardanov A.V."/>
            <person name="Ravin N.V."/>
        </authorList>
    </citation>
    <scope>NUCLEOTIDE SEQUENCE [LARGE SCALE GENOMIC DNA]</scope>
    <source>
        <strain evidence="3">LN</strain>
    </source>
</reference>
<dbReference type="Proteomes" id="UP001333102">
    <property type="component" value="Chromosome"/>
</dbReference>
<feature type="domain" description="Sporulation stage II protein D amidase enhancer LytB N-terminal" evidence="1">
    <location>
        <begin position="60"/>
        <end position="150"/>
    </location>
</feature>
<protein>
    <submittedName>
        <fullName evidence="2">SpoIID/LytB domain-containing protein</fullName>
    </submittedName>
</protein>
<dbReference type="RefSeq" id="WP_324669140.1">
    <property type="nucleotide sequence ID" value="NZ_CP141614.1"/>
</dbReference>
<evidence type="ECO:0000313" key="3">
    <source>
        <dbReference type="Proteomes" id="UP001333102"/>
    </source>
</evidence>
<dbReference type="InterPro" id="IPR013693">
    <property type="entry name" value="SpoIID/LytB_N"/>
</dbReference>
<dbReference type="NCBIfam" id="TIGR02669">
    <property type="entry name" value="SpoIID_LytB"/>
    <property type="match status" value="1"/>
</dbReference>
<evidence type="ECO:0000259" key="1">
    <source>
        <dbReference type="Pfam" id="PF08486"/>
    </source>
</evidence>
<evidence type="ECO:0000313" key="2">
    <source>
        <dbReference type="EMBL" id="WRP14765.1"/>
    </source>
</evidence>